<feature type="region of interest" description="Disordered" evidence="4">
    <location>
        <begin position="1150"/>
        <end position="1220"/>
    </location>
</feature>
<dbReference type="InterPro" id="IPR024146">
    <property type="entry name" value="Claspin"/>
</dbReference>
<feature type="compositionally biased region" description="Low complexity" evidence="4">
    <location>
        <begin position="1249"/>
        <end position="1258"/>
    </location>
</feature>
<feature type="compositionally biased region" description="Polar residues" evidence="4">
    <location>
        <begin position="1236"/>
        <end position="1248"/>
    </location>
</feature>
<dbReference type="PANTHER" id="PTHR14396:SF10">
    <property type="entry name" value="CLASPIN"/>
    <property type="match status" value="1"/>
</dbReference>
<feature type="compositionally biased region" description="Basic and acidic residues" evidence="4">
    <location>
        <begin position="196"/>
        <end position="217"/>
    </location>
</feature>
<feature type="region of interest" description="Disordered" evidence="4">
    <location>
        <begin position="1236"/>
        <end position="1280"/>
    </location>
</feature>
<feature type="region of interest" description="Disordered" evidence="4">
    <location>
        <begin position="542"/>
        <end position="649"/>
    </location>
</feature>
<feature type="domain" description="DNA replication checkpoint mediator MRC1" evidence="5">
    <location>
        <begin position="881"/>
        <end position="1012"/>
    </location>
</feature>
<comment type="subcellular location">
    <subcellularLocation>
        <location evidence="1">Nucleus</location>
    </subcellularLocation>
</comment>
<evidence type="ECO:0000256" key="1">
    <source>
        <dbReference type="ARBA" id="ARBA00004123"/>
    </source>
</evidence>
<feature type="compositionally biased region" description="Basic and acidic residues" evidence="4">
    <location>
        <begin position="257"/>
        <end position="268"/>
    </location>
</feature>
<reference evidence="6 7" key="1">
    <citation type="submission" date="2023-11" db="EMBL/GenBank/DDBJ databases">
        <title>An acidophilic fungus is an integral part of prey digestion in a carnivorous sundew plant.</title>
        <authorList>
            <person name="Tsai I.J."/>
        </authorList>
    </citation>
    <scope>NUCLEOTIDE SEQUENCE [LARGE SCALE GENOMIC DNA]</scope>
    <source>
        <strain evidence="6">169a</strain>
    </source>
</reference>
<feature type="compositionally biased region" description="Polar residues" evidence="4">
    <location>
        <begin position="148"/>
        <end position="174"/>
    </location>
</feature>
<feature type="compositionally biased region" description="Acidic residues" evidence="4">
    <location>
        <begin position="558"/>
        <end position="605"/>
    </location>
</feature>
<feature type="compositionally biased region" description="Low complexity" evidence="4">
    <location>
        <begin position="88"/>
        <end position="101"/>
    </location>
</feature>
<feature type="compositionally biased region" description="Basic and acidic residues" evidence="4">
    <location>
        <begin position="542"/>
        <end position="552"/>
    </location>
</feature>
<feature type="compositionally biased region" description="Pro residues" evidence="4">
    <location>
        <begin position="331"/>
        <end position="340"/>
    </location>
</feature>
<feature type="compositionally biased region" description="Basic and acidic residues" evidence="4">
    <location>
        <begin position="870"/>
        <end position="888"/>
    </location>
</feature>
<feature type="region of interest" description="Disordered" evidence="4">
    <location>
        <begin position="756"/>
        <end position="792"/>
    </location>
</feature>
<feature type="compositionally biased region" description="Acidic residues" evidence="4">
    <location>
        <begin position="890"/>
        <end position="899"/>
    </location>
</feature>
<sequence>MDLSSPISNTPMEEFLTPRSKVAKMLADIDNAATPSPPTSKPVESKGAAISHPPGSRPGSAKAKRSPTSGPFQDESTDESEEEISRPLGRAARRMLGMRAGSPVEKGAGTPRGATKTSQLIENEDDEDPHSATPARSPHRDMVRRRVISSSPIGTARSSRSFNLFVSPAKSAQQDSDEEIPRSSLGGRNRLTELVAQKRAEREAREQELQSQREHASPEPSSDLPVEAIDGLGEAINADIERIMSGATRPTRKASKKALEEMERETQRLSRQQALAHQMKTKKKFTTHDLFAKFNYRRQEHEKPLEIAQEGTSSSVPNSDGAEPMGKEPVSTPPSSPPTPLDRQRAIADYGALSKLMPVRQDSIANLTHEAEEELPSVEEVFRSSQLKATPQPTEQAPQNPETIQTTLPTKDDSDDELEILPQLPKHLRVFDNIKAPTKTNHGNSSKAVHMLKHLSHIGAYVSVPGKKKGSRPSVNANALEIQLRTRAKAQARQLQQERIAELKAKGIEIQSFEEREKEAEIFENLLEKARKDAVELRYAEKAARRAEKGDEGNMQASEDESEDDDYVGSGSEEEDGAAGLDEHEEDELLDDAAEETEGEEEDEPSQGADTAASDDEEDFENKTVTPSISAPPRKSRKSHIIQDNEDDEMDVIEETAPVAVDEADPFAAFGFGGNAAETSLLSPTQAFNATMQTPTQATQEDSFDVLRNIAPPSVSSLAPVFVSNDGEMEVEGDTQVSMVPASQVPERERINLEWETQPPQTPVLKTATPGLSETPGWEPTQDPGLPSPWTIGLRRESTFDSIADHETQSTVQLRVSESPMPSAARRRGRLVRRRAAAEDSDADEETTPQTSASASKEDVFNLMARKRKDALSHAERQAAEKEAKAMMDEQAEESEDEYTGLGGDDYIAPETEQDKEMIDTSHIDVDERELAAHFAERQRLADEAETSKLYKDLTTGALRRKQANAFDLDEDEDEIALRRRQARQREEARRRKLLLQDDNIAGLAEGRASKAKEAFLKAIADDDDDDDADDERLDFLEGEFNDATQATQEDSQTEAKTQSLPVLREISGNKRRSSEDEDSSNEMPPVKQRRTEASAFRKPASLVEVRESLSFLLDEPHAMPSNITSVELNAECKDEDFLSDSDAVDEFEAEKARQNDGGYAPNPATFDAAMMPPPPRLPASQRRTASMPTVVDRLSLKRGSSTSSSESGRGPTAWAASASGGFKVPSLLRRAATTLASNANDRGVTTLSRENSASSTSSGGGVTKRGGSNKSSLAYQARAEERRAIVEASAVRRQENTLRIAQLRRSTTAGGLGRGLKGKFE</sequence>
<evidence type="ECO:0000256" key="4">
    <source>
        <dbReference type="SAM" id="MobiDB-lite"/>
    </source>
</evidence>
<feature type="region of interest" description="Disordered" evidence="4">
    <location>
        <begin position="26"/>
        <end position="282"/>
    </location>
</feature>
<evidence type="ECO:0000313" key="6">
    <source>
        <dbReference type="EMBL" id="WPH01463.1"/>
    </source>
</evidence>
<dbReference type="EMBL" id="CP138585">
    <property type="protein sequence ID" value="WPH01463.1"/>
    <property type="molecule type" value="Genomic_DNA"/>
</dbReference>
<proteinExistence type="predicted"/>
<feature type="region of interest" description="Disordered" evidence="4">
    <location>
        <begin position="295"/>
        <end position="347"/>
    </location>
</feature>
<feature type="compositionally biased region" description="Basic residues" evidence="4">
    <location>
        <begin position="825"/>
        <end position="835"/>
    </location>
</feature>
<evidence type="ECO:0000256" key="3">
    <source>
        <dbReference type="ARBA" id="ARBA00023242"/>
    </source>
</evidence>
<dbReference type="GO" id="GO:0007095">
    <property type="term" value="P:mitotic G2 DNA damage checkpoint signaling"/>
    <property type="evidence" value="ECO:0007669"/>
    <property type="project" value="TreeGrafter"/>
</dbReference>
<evidence type="ECO:0000256" key="2">
    <source>
        <dbReference type="ARBA" id="ARBA00022553"/>
    </source>
</evidence>
<feature type="region of interest" description="Disordered" evidence="4">
    <location>
        <begin position="805"/>
        <end position="916"/>
    </location>
</feature>
<feature type="region of interest" description="Disordered" evidence="4">
    <location>
        <begin position="1039"/>
        <end position="1100"/>
    </location>
</feature>
<keyword evidence="7" id="KW-1185">Reference proteome</keyword>
<feature type="compositionally biased region" description="Basic and acidic residues" evidence="4">
    <location>
        <begin position="295"/>
        <end position="305"/>
    </location>
</feature>
<dbReference type="GO" id="GO:0005634">
    <property type="term" value="C:nucleus"/>
    <property type="evidence" value="ECO:0007669"/>
    <property type="project" value="UniProtKB-SubCell"/>
</dbReference>
<dbReference type="InterPro" id="IPR018564">
    <property type="entry name" value="Repl_chkpnt_MRC1_dom"/>
</dbReference>
<feature type="compositionally biased region" description="Polar residues" evidence="4">
    <location>
        <begin position="383"/>
        <end position="409"/>
    </location>
</feature>
<dbReference type="Pfam" id="PF09444">
    <property type="entry name" value="MRC1"/>
    <property type="match status" value="1"/>
</dbReference>
<dbReference type="Proteomes" id="UP001303373">
    <property type="component" value="Chromosome 6"/>
</dbReference>
<evidence type="ECO:0000259" key="5">
    <source>
        <dbReference type="Pfam" id="PF09444"/>
    </source>
</evidence>
<protein>
    <recommendedName>
        <fullName evidence="5">DNA replication checkpoint mediator MRC1 domain-containing protein</fullName>
    </recommendedName>
</protein>
<name>A0AAQ3M7D2_9PEZI</name>
<keyword evidence="2" id="KW-0597">Phosphoprotein</keyword>
<dbReference type="PANTHER" id="PTHR14396">
    <property type="entry name" value="CLASPIN"/>
    <property type="match status" value="1"/>
</dbReference>
<feature type="region of interest" description="Disordered" evidence="4">
    <location>
        <begin position="367"/>
        <end position="414"/>
    </location>
</feature>
<dbReference type="GO" id="GO:0033314">
    <property type="term" value="P:mitotic DNA replication checkpoint signaling"/>
    <property type="evidence" value="ECO:0007669"/>
    <property type="project" value="TreeGrafter"/>
</dbReference>
<feature type="compositionally biased region" description="Low complexity" evidence="4">
    <location>
        <begin position="1198"/>
        <end position="1211"/>
    </location>
</feature>
<gene>
    <name evidence="6" type="ORF">R9X50_00430900</name>
</gene>
<accession>A0AAQ3M7D2</accession>
<keyword evidence="3" id="KW-0539">Nucleus</keyword>
<feature type="compositionally biased region" description="Polar residues" evidence="4">
    <location>
        <begin position="1043"/>
        <end position="1061"/>
    </location>
</feature>
<organism evidence="6 7">
    <name type="scientific">Acrodontium crateriforme</name>
    <dbReference type="NCBI Taxonomy" id="150365"/>
    <lineage>
        <taxon>Eukaryota</taxon>
        <taxon>Fungi</taxon>
        <taxon>Dikarya</taxon>
        <taxon>Ascomycota</taxon>
        <taxon>Pezizomycotina</taxon>
        <taxon>Dothideomycetes</taxon>
        <taxon>Dothideomycetidae</taxon>
        <taxon>Mycosphaerellales</taxon>
        <taxon>Teratosphaeriaceae</taxon>
        <taxon>Acrodontium</taxon>
    </lineage>
</organism>
<evidence type="ECO:0000313" key="7">
    <source>
        <dbReference type="Proteomes" id="UP001303373"/>
    </source>
</evidence>
<dbReference type="GO" id="GO:0010997">
    <property type="term" value="F:anaphase-promoting complex binding"/>
    <property type="evidence" value="ECO:0007669"/>
    <property type="project" value="TreeGrafter"/>
</dbReference>